<feature type="region of interest" description="Disordered" evidence="1">
    <location>
        <begin position="273"/>
        <end position="309"/>
    </location>
</feature>
<feature type="compositionally biased region" description="Polar residues" evidence="1">
    <location>
        <begin position="295"/>
        <end position="307"/>
    </location>
</feature>
<keyword evidence="4" id="KW-1185">Reference proteome</keyword>
<organism evidence="3 4">
    <name type="scientific">Cryobacterium zhongshanensis</name>
    <dbReference type="NCBI Taxonomy" id="2928153"/>
    <lineage>
        <taxon>Bacteria</taxon>
        <taxon>Bacillati</taxon>
        <taxon>Actinomycetota</taxon>
        <taxon>Actinomycetes</taxon>
        <taxon>Micrococcales</taxon>
        <taxon>Microbacteriaceae</taxon>
        <taxon>Cryobacterium</taxon>
    </lineage>
</organism>
<evidence type="ECO:0000256" key="2">
    <source>
        <dbReference type="SAM" id="Phobius"/>
    </source>
</evidence>
<feature type="compositionally biased region" description="Low complexity" evidence="1">
    <location>
        <begin position="13"/>
        <end position="24"/>
    </location>
</feature>
<name>A0AA41QYS0_9MICO</name>
<dbReference type="Proteomes" id="UP001165341">
    <property type="component" value="Unassembled WGS sequence"/>
</dbReference>
<comment type="caution">
    <text evidence="3">The sequence shown here is derived from an EMBL/GenBank/DDBJ whole genome shotgun (WGS) entry which is preliminary data.</text>
</comment>
<keyword evidence="2" id="KW-0472">Membrane</keyword>
<feature type="region of interest" description="Disordered" evidence="1">
    <location>
        <begin position="1"/>
        <end position="37"/>
    </location>
</feature>
<gene>
    <name evidence="3" type="ORF">MQH31_17460</name>
</gene>
<evidence type="ECO:0000313" key="4">
    <source>
        <dbReference type="Proteomes" id="UP001165341"/>
    </source>
</evidence>
<protein>
    <submittedName>
        <fullName evidence="3">Uncharacterized protein</fullName>
    </submittedName>
</protein>
<accession>A0AA41QYS0</accession>
<proteinExistence type="predicted"/>
<evidence type="ECO:0000313" key="3">
    <source>
        <dbReference type="EMBL" id="MCI4659594.1"/>
    </source>
</evidence>
<evidence type="ECO:0000256" key="1">
    <source>
        <dbReference type="SAM" id="MobiDB-lite"/>
    </source>
</evidence>
<dbReference type="EMBL" id="JALGAR010000006">
    <property type="protein sequence ID" value="MCI4659594.1"/>
    <property type="molecule type" value="Genomic_DNA"/>
</dbReference>
<keyword evidence="2" id="KW-0812">Transmembrane</keyword>
<keyword evidence="2" id="KW-1133">Transmembrane helix</keyword>
<dbReference type="AlphaFoldDB" id="A0AA41QYS0"/>
<feature type="transmembrane region" description="Helical" evidence="2">
    <location>
        <begin position="705"/>
        <end position="727"/>
    </location>
</feature>
<feature type="compositionally biased region" description="Acidic residues" evidence="1">
    <location>
        <begin position="280"/>
        <end position="289"/>
    </location>
</feature>
<sequence length="756" mass="82635">MAFGRRKSKESGAEAPAEVVAAQATKPSQQKKRKPAELLSSVVNESAVGAAIDLMKQNASFALPNGTAWVGLLLSADEIGGLSQKQKGDATKGSIIELIAADKIQVVATKAMLDEEFLGIIPSVETLSRMNEYSLLTEAHYYWAVFRSENNGQNLVADAVQGSTASYAEALSVARGETTVSALLPEVWAWGGGTTEPVLTAHAPVEPELVFAGAMAYSEGSPAATSAPAVNSDPMSDAFNFGDEGVDYASMAENDADPEPQLEFDTARYEAEFNDSSSALDEDDDEDDLAPSWQGIDTNEAPAQSASADEATAGYYQYVTDNKDRVVDEQEVRDTIARRFLSNDLDLVVDLAEFDRTFATEAAAISIGIADDPSDWLGSQVAQLSRQANAELARLHQGNTDELREMFVETMALHVENTMAVVSTEAQGSQYFGLMAGAKKDFEAQRAAAPQEVSSQRREITARFETAAVSRSAQAAAHARAVYEDKNRPKLERDLAEVGLDLDRRHEEQYAHDRQTVLEMRRKDANVRMDIGTNRIFELLRERQAAQREDERELLEHWNGQLTRFIDENRKNDMSRALTLAEQLARDNQVAALKVEHAARLKEMRTEHADREERLNSQLIRNREDALAQLNARSTEWDSSLALEKERTRSTSALTSQLSQQLVALGEKYDEQYRGKISTLEADKQSYVEELNRASEVQKRANSTMVLLVVILAIAALAVGVIAGWAWGAAGTHGTAPAGFAVLGSFLTGPTGWMGT</sequence>
<dbReference type="RefSeq" id="WP_243013085.1">
    <property type="nucleotide sequence ID" value="NZ_JALGAR010000006.1"/>
</dbReference>
<reference evidence="3" key="1">
    <citation type="submission" date="2022-03" db="EMBL/GenBank/DDBJ databases">
        <title>Cryobacterium sp. nov. strain ZS14-85, isolated from Antarctic soil.</title>
        <authorList>
            <person name="Li J."/>
            <person name="Niu G."/>
        </authorList>
    </citation>
    <scope>NUCLEOTIDE SEQUENCE</scope>
    <source>
        <strain evidence="3">ZS14-85</strain>
    </source>
</reference>